<evidence type="ECO:0000256" key="1">
    <source>
        <dbReference type="ARBA" id="ARBA00006484"/>
    </source>
</evidence>
<feature type="chain" id="PRO_5040899246" evidence="3">
    <location>
        <begin position="22"/>
        <end position="396"/>
    </location>
</feature>
<dbReference type="Pfam" id="PF00106">
    <property type="entry name" value="adh_short"/>
    <property type="match status" value="1"/>
</dbReference>
<dbReference type="Gene3D" id="3.40.50.720">
    <property type="entry name" value="NAD(P)-binding Rossmann-like Domain"/>
    <property type="match status" value="1"/>
</dbReference>
<feature type="signal peptide" evidence="3">
    <location>
        <begin position="1"/>
        <end position="21"/>
    </location>
</feature>
<sequence>MGMLMNAIIVVIALVAQFAFMNHPYEHDHHSIGSLARGIVSPDSTPLKDVVAVVTGPTSGIGLETSKTLLKQGATVVGIGRNPKSLAETTAEIEALGYAGTFVSFAADLSDLSAVSSATDEILEQYPSIDFLVNNAGIHYGAPWKTHEIDIASKTKGFDLCFVTNYLSHFLLTEKLLPALEKSTLSDPRIIQVSSTYHWLSDGFSLGTNHPDSPGMPLAAKGDFYDHRHRATAYGNSKLAQVLHTQAVSRRLEKSGSKVKIISICPAWVGTDIAPEGLMRTIVKTFAFTPSQGIYSLLMSLFRPEVKSGDFVGNTDVVTHFPIKEYMITSNLKVDLGGLGVHHLREHFTDMLAQVLMVAQRFNFGWYIQDSSPESYDVKLQEELYDWSSEVSKEFM</sequence>
<dbReference type="Proteomes" id="UP001165122">
    <property type="component" value="Unassembled WGS sequence"/>
</dbReference>
<proteinExistence type="inferred from homology"/>
<evidence type="ECO:0000313" key="5">
    <source>
        <dbReference type="Proteomes" id="UP001165122"/>
    </source>
</evidence>
<dbReference type="PRINTS" id="PR00081">
    <property type="entry name" value="GDHRDH"/>
</dbReference>
<dbReference type="SUPFAM" id="SSF51735">
    <property type="entry name" value="NAD(P)-binding Rossmann-fold domains"/>
    <property type="match status" value="1"/>
</dbReference>
<name>A0A9W6ZFL4_9STRA</name>
<protein>
    <submittedName>
        <fullName evidence="4">Uncharacterized protein</fullName>
    </submittedName>
</protein>
<dbReference type="InterPro" id="IPR036291">
    <property type="entry name" value="NAD(P)-bd_dom_sf"/>
</dbReference>
<keyword evidence="5" id="KW-1185">Reference proteome</keyword>
<dbReference type="GO" id="GO:0016491">
    <property type="term" value="F:oxidoreductase activity"/>
    <property type="evidence" value="ECO:0007669"/>
    <property type="project" value="UniProtKB-KW"/>
</dbReference>
<evidence type="ECO:0000256" key="2">
    <source>
        <dbReference type="ARBA" id="ARBA00023002"/>
    </source>
</evidence>
<accession>A0A9W6ZFL4</accession>
<dbReference type="InterPro" id="IPR002347">
    <property type="entry name" value="SDR_fam"/>
</dbReference>
<organism evidence="4 5">
    <name type="scientific">Triparma laevis f. longispina</name>
    <dbReference type="NCBI Taxonomy" id="1714387"/>
    <lineage>
        <taxon>Eukaryota</taxon>
        <taxon>Sar</taxon>
        <taxon>Stramenopiles</taxon>
        <taxon>Ochrophyta</taxon>
        <taxon>Bolidophyceae</taxon>
        <taxon>Parmales</taxon>
        <taxon>Triparmaceae</taxon>
        <taxon>Triparma</taxon>
    </lineage>
</organism>
<dbReference type="AlphaFoldDB" id="A0A9W6ZFL4"/>
<comment type="similarity">
    <text evidence="1">Belongs to the short-chain dehydrogenases/reductases (SDR) family.</text>
</comment>
<keyword evidence="2" id="KW-0560">Oxidoreductase</keyword>
<dbReference type="OrthoDB" id="191139at2759"/>
<gene>
    <name evidence="4" type="ORF">TrLO_g2528</name>
</gene>
<evidence type="ECO:0000256" key="3">
    <source>
        <dbReference type="SAM" id="SignalP"/>
    </source>
</evidence>
<dbReference type="PANTHER" id="PTHR24320:SF148">
    <property type="entry name" value="NAD(P)-BINDING ROSSMANN-FOLD SUPERFAMILY PROTEIN"/>
    <property type="match status" value="1"/>
</dbReference>
<evidence type="ECO:0000313" key="4">
    <source>
        <dbReference type="EMBL" id="GMH51621.1"/>
    </source>
</evidence>
<dbReference type="EMBL" id="BRXW01000407">
    <property type="protein sequence ID" value="GMH51621.1"/>
    <property type="molecule type" value="Genomic_DNA"/>
</dbReference>
<keyword evidence="3" id="KW-0732">Signal</keyword>
<comment type="caution">
    <text evidence="4">The sequence shown here is derived from an EMBL/GenBank/DDBJ whole genome shotgun (WGS) entry which is preliminary data.</text>
</comment>
<dbReference type="PANTHER" id="PTHR24320">
    <property type="entry name" value="RETINOL DEHYDROGENASE"/>
    <property type="match status" value="1"/>
</dbReference>
<reference evidence="5" key="1">
    <citation type="journal article" date="2023" name="Commun. Biol.">
        <title>Genome analysis of Parmales, the sister group of diatoms, reveals the evolutionary specialization of diatoms from phago-mixotrophs to photoautotrophs.</title>
        <authorList>
            <person name="Ban H."/>
            <person name="Sato S."/>
            <person name="Yoshikawa S."/>
            <person name="Yamada K."/>
            <person name="Nakamura Y."/>
            <person name="Ichinomiya M."/>
            <person name="Sato N."/>
            <person name="Blanc-Mathieu R."/>
            <person name="Endo H."/>
            <person name="Kuwata A."/>
            <person name="Ogata H."/>
        </authorList>
    </citation>
    <scope>NUCLEOTIDE SEQUENCE [LARGE SCALE GENOMIC DNA]</scope>
    <source>
        <strain evidence="5">NIES 3700</strain>
    </source>
</reference>